<organism evidence="2 5">
    <name type="scientific">Trichinella pseudospiralis</name>
    <name type="common">Parasitic roundworm</name>
    <dbReference type="NCBI Taxonomy" id="6337"/>
    <lineage>
        <taxon>Eukaryota</taxon>
        <taxon>Metazoa</taxon>
        <taxon>Ecdysozoa</taxon>
        <taxon>Nematoda</taxon>
        <taxon>Enoplea</taxon>
        <taxon>Dorylaimia</taxon>
        <taxon>Trichinellida</taxon>
        <taxon>Trichinellidae</taxon>
        <taxon>Trichinella</taxon>
    </lineage>
</organism>
<dbReference type="Proteomes" id="UP000054805">
    <property type="component" value="Unassembled WGS sequence"/>
</dbReference>
<reference evidence="4 5" key="1">
    <citation type="submission" date="2015-01" db="EMBL/GenBank/DDBJ databases">
        <title>Evolution of Trichinella species and genotypes.</title>
        <authorList>
            <person name="Korhonen P.K."/>
            <person name="Edoardo P."/>
            <person name="Giuseppe L.R."/>
            <person name="Gasser R.B."/>
        </authorList>
    </citation>
    <scope>NUCLEOTIDE SEQUENCE [LARGE SCALE GENOMIC DNA]</scope>
    <source>
        <strain evidence="1">ISS13</strain>
        <strain evidence="3">ISS176</strain>
        <strain evidence="2">ISS588</strain>
    </source>
</reference>
<evidence type="ECO:0000313" key="1">
    <source>
        <dbReference type="EMBL" id="KRY77973.1"/>
    </source>
</evidence>
<evidence type="ECO:0000313" key="3">
    <source>
        <dbReference type="EMBL" id="KRZ41436.1"/>
    </source>
</evidence>
<accession>A0A0V1HCS1</accession>
<sequence length="84" mass="9453">MEMQPIDYLLQQINLDQLRPLEESLSDIFATSVSIAPNALRGVPHHTAQTDLFLSYHRMVYPSIGGIPRWSSLATCGPVFIRNI</sequence>
<dbReference type="EMBL" id="JYDR01000005">
    <property type="protein sequence ID" value="KRY77973.1"/>
    <property type="molecule type" value="Genomic_DNA"/>
</dbReference>
<proteinExistence type="predicted"/>
<evidence type="ECO:0000313" key="5">
    <source>
        <dbReference type="Proteomes" id="UP000054805"/>
    </source>
</evidence>
<evidence type="ECO:0000313" key="4">
    <source>
        <dbReference type="Proteomes" id="UP000054632"/>
    </source>
</evidence>
<keyword evidence="5" id="KW-1185">Reference proteome</keyword>
<name>A0A0V1HCS1_TRIPS</name>
<protein>
    <submittedName>
        <fullName evidence="2">Uncharacterized protein</fullName>
    </submittedName>
</protein>
<comment type="caution">
    <text evidence="2">The sequence shown here is derived from an EMBL/GenBank/DDBJ whole genome shotgun (WGS) entry which is preliminary data.</text>
</comment>
<gene>
    <name evidence="1" type="ORF">T4A_10923</name>
    <name evidence="2" type="ORF">T4B_11877</name>
    <name evidence="3" type="ORF">T4C_11555</name>
</gene>
<dbReference type="EMBL" id="JYDV01000020">
    <property type="protein sequence ID" value="KRZ41436.1"/>
    <property type="molecule type" value="Genomic_DNA"/>
</dbReference>
<dbReference type="AlphaFoldDB" id="A0A0V1HCS1"/>
<dbReference type="Proteomes" id="UP000054826">
    <property type="component" value="Unassembled WGS sequence"/>
</dbReference>
<dbReference type="EMBL" id="JYDS01000394">
    <property type="protein sequence ID" value="KRZ08563.1"/>
    <property type="molecule type" value="Genomic_DNA"/>
</dbReference>
<dbReference type="Proteomes" id="UP000054632">
    <property type="component" value="Unassembled WGS sequence"/>
</dbReference>
<evidence type="ECO:0000313" key="2">
    <source>
        <dbReference type="EMBL" id="KRZ08563.1"/>
    </source>
</evidence>